<dbReference type="PANTHER" id="PTHR28055:SF1">
    <property type="entry name" value="ALTERED INHERITANCE OF MITOCHONDRIA PROTEIN 41, MITOCHONDRIAL"/>
    <property type="match status" value="1"/>
</dbReference>
<dbReference type="Pfam" id="PF09424">
    <property type="entry name" value="YqeY"/>
    <property type="match status" value="1"/>
</dbReference>
<evidence type="ECO:0008006" key="3">
    <source>
        <dbReference type="Google" id="ProtNLM"/>
    </source>
</evidence>
<evidence type="ECO:0000313" key="1">
    <source>
        <dbReference type="EMBL" id="OGK40207.1"/>
    </source>
</evidence>
<dbReference type="InterPro" id="IPR019004">
    <property type="entry name" value="YqeY/Aim41"/>
</dbReference>
<gene>
    <name evidence="1" type="ORF">A3A74_06895</name>
</gene>
<dbReference type="Gene3D" id="1.10.1510.10">
    <property type="entry name" value="Uncharacterised protein YqeY/AIM41 PF09424, N-terminal domain"/>
    <property type="match status" value="1"/>
</dbReference>
<proteinExistence type="predicted"/>
<dbReference type="EMBL" id="MGAF01000034">
    <property type="protein sequence ID" value="OGK40207.1"/>
    <property type="molecule type" value="Genomic_DNA"/>
</dbReference>
<evidence type="ECO:0000313" key="2">
    <source>
        <dbReference type="Proteomes" id="UP000179270"/>
    </source>
</evidence>
<dbReference type="PANTHER" id="PTHR28055">
    <property type="entry name" value="ALTERED INHERITANCE OF MITOCHONDRIA PROTEIN 41, MITOCHONDRIAL"/>
    <property type="match status" value="1"/>
</dbReference>
<sequence length="147" mass="17044">MLRKKIVADQIQSLKNHDQEKLSILRYILAQIKNKEIDKKIELIDEEIITVLRKIAKELNESIEAFKKGKREDLISDYQKQLDIVSVYLPKEISDEDLKKEIEKIVAENKEIYDKNPEAIIGVCVGKLKNKAESSRIVRLLQSSIKV</sequence>
<reference evidence="1 2" key="1">
    <citation type="journal article" date="2016" name="Nat. Commun.">
        <title>Thousands of microbial genomes shed light on interconnected biogeochemical processes in an aquifer system.</title>
        <authorList>
            <person name="Anantharaman K."/>
            <person name="Brown C.T."/>
            <person name="Hug L.A."/>
            <person name="Sharon I."/>
            <person name="Castelle C.J."/>
            <person name="Probst A.J."/>
            <person name="Thomas B.C."/>
            <person name="Singh A."/>
            <person name="Wilkins M.J."/>
            <person name="Karaoz U."/>
            <person name="Brodie E.L."/>
            <person name="Williams K.H."/>
            <person name="Hubbard S.S."/>
            <person name="Banfield J.F."/>
        </authorList>
    </citation>
    <scope>NUCLEOTIDE SEQUENCE [LARGE SCALE GENOMIC DNA]</scope>
</reference>
<organism evidence="1 2">
    <name type="scientific">Candidatus Roizmanbacteria bacterium RIFCSPLOWO2_01_FULL_35_13</name>
    <dbReference type="NCBI Taxonomy" id="1802055"/>
    <lineage>
        <taxon>Bacteria</taxon>
        <taxon>Candidatus Roizmaniibacteriota</taxon>
    </lineage>
</organism>
<name>A0A1F7IA28_9BACT</name>
<dbReference type="GO" id="GO:0016884">
    <property type="term" value="F:carbon-nitrogen ligase activity, with glutamine as amido-N-donor"/>
    <property type="evidence" value="ECO:0007669"/>
    <property type="project" value="InterPro"/>
</dbReference>
<dbReference type="STRING" id="1802055.A3A74_06895"/>
<dbReference type="SUPFAM" id="SSF89095">
    <property type="entry name" value="GatB/YqeY motif"/>
    <property type="match status" value="1"/>
</dbReference>
<dbReference type="InterPro" id="IPR003789">
    <property type="entry name" value="Asn/Gln_tRNA_amidoTrase-B-like"/>
</dbReference>
<dbReference type="AlphaFoldDB" id="A0A1F7IA28"/>
<protein>
    <recommendedName>
        <fullName evidence="3">Glutamyl-tRNA amidotransferase</fullName>
    </recommendedName>
</protein>
<dbReference type="Proteomes" id="UP000179270">
    <property type="component" value="Unassembled WGS sequence"/>
</dbReference>
<accession>A0A1F7IA28</accession>
<comment type="caution">
    <text evidence="1">The sequence shown here is derived from an EMBL/GenBank/DDBJ whole genome shotgun (WGS) entry which is preliminary data.</text>
</comment>
<dbReference type="InterPro" id="IPR042184">
    <property type="entry name" value="YqeY/Aim41_N"/>
</dbReference>